<dbReference type="GO" id="GO:0003676">
    <property type="term" value="F:nucleic acid binding"/>
    <property type="evidence" value="ECO:0007669"/>
    <property type="project" value="InterPro"/>
</dbReference>
<keyword evidence="1" id="KW-0862">Zinc</keyword>
<proteinExistence type="predicted"/>
<evidence type="ECO:0000256" key="2">
    <source>
        <dbReference type="SAM" id="MobiDB-lite"/>
    </source>
</evidence>
<dbReference type="InterPro" id="IPR001878">
    <property type="entry name" value="Znf_CCHC"/>
</dbReference>
<organism evidence="4">
    <name type="scientific">Cuerna arida</name>
    <dbReference type="NCBI Taxonomy" id="1464854"/>
    <lineage>
        <taxon>Eukaryota</taxon>
        <taxon>Metazoa</taxon>
        <taxon>Ecdysozoa</taxon>
        <taxon>Arthropoda</taxon>
        <taxon>Hexapoda</taxon>
        <taxon>Insecta</taxon>
        <taxon>Pterygota</taxon>
        <taxon>Neoptera</taxon>
        <taxon>Paraneoptera</taxon>
        <taxon>Hemiptera</taxon>
        <taxon>Auchenorrhyncha</taxon>
        <taxon>Membracoidea</taxon>
        <taxon>Cicadellidae</taxon>
        <taxon>Cicadellinae</taxon>
        <taxon>Proconiini</taxon>
        <taxon>Cuerna</taxon>
    </lineage>
</organism>
<feature type="non-terminal residue" evidence="4">
    <location>
        <position position="124"/>
    </location>
</feature>
<sequence>RSHDLKFKLLDLPKLTFSNAVEYASNFVILRSNDTLHESKINSEDLINAVGKNKRDVPKKDQLELSCKHCNFTNHESSVCKFRYAKCHYCGLKGHISRACRKKIENSSKESKINQQESGKRGKL</sequence>
<protein>
    <recommendedName>
        <fullName evidence="3">CCHC-type domain-containing protein</fullName>
    </recommendedName>
</protein>
<feature type="non-terminal residue" evidence="4">
    <location>
        <position position="1"/>
    </location>
</feature>
<dbReference type="AlphaFoldDB" id="A0A1B6EQI1"/>
<evidence type="ECO:0000259" key="3">
    <source>
        <dbReference type="PROSITE" id="PS50158"/>
    </source>
</evidence>
<name>A0A1B6EQI1_9HEMI</name>
<dbReference type="EMBL" id="GECZ01029550">
    <property type="protein sequence ID" value="JAS40219.1"/>
    <property type="molecule type" value="Transcribed_RNA"/>
</dbReference>
<evidence type="ECO:0000313" key="4">
    <source>
        <dbReference type="EMBL" id="JAS40219.1"/>
    </source>
</evidence>
<keyword evidence="1" id="KW-0479">Metal-binding</keyword>
<feature type="region of interest" description="Disordered" evidence="2">
    <location>
        <begin position="105"/>
        <end position="124"/>
    </location>
</feature>
<dbReference type="Gene3D" id="4.10.60.10">
    <property type="entry name" value="Zinc finger, CCHC-type"/>
    <property type="match status" value="1"/>
</dbReference>
<reference evidence="4" key="1">
    <citation type="submission" date="2015-11" db="EMBL/GenBank/DDBJ databases">
        <title>De novo transcriptome assembly of four potential Pierce s Disease insect vectors from Arizona vineyards.</title>
        <authorList>
            <person name="Tassone E.E."/>
        </authorList>
    </citation>
    <scope>NUCLEOTIDE SEQUENCE</scope>
</reference>
<keyword evidence="1" id="KW-0863">Zinc-finger</keyword>
<evidence type="ECO:0000256" key="1">
    <source>
        <dbReference type="PROSITE-ProRule" id="PRU00047"/>
    </source>
</evidence>
<dbReference type="PROSITE" id="PS50158">
    <property type="entry name" value="ZF_CCHC"/>
    <property type="match status" value="1"/>
</dbReference>
<dbReference type="GO" id="GO:0008270">
    <property type="term" value="F:zinc ion binding"/>
    <property type="evidence" value="ECO:0007669"/>
    <property type="project" value="UniProtKB-KW"/>
</dbReference>
<feature type="domain" description="CCHC-type" evidence="3">
    <location>
        <begin position="86"/>
        <end position="102"/>
    </location>
</feature>
<accession>A0A1B6EQI1</accession>
<gene>
    <name evidence="4" type="ORF">g.194</name>
</gene>